<dbReference type="GO" id="GO:0032993">
    <property type="term" value="C:protein-DNA complex"/>
    <property type="evidence" value="ECO:0007669"/>
    <property type="project" value="TreeGrafter"/>
</dbReference>
<dbReference type="InterPro" id="IPR039420">
    <property type="entry name" value="WalR-like"/>
</dbReference>
<reference evidence="10 11" key="1">
    <citation type="submission" date="2015-07" db="EMBL/GenBank/DDBJ databases">
        <authorList>
            <person name="Noorani M."/>
        </authorList>
    </citation>
    <scope>NUCLEOTIDE SEQUENCE [LARGE SCALE GENOMIC DNA]</scope>
    <source>
        <strain evidence="10 11">CECT 5088</strain>
    </source>
</reference>
<dbReference type="CDD" id="cd00383">
    <property type="entry name" value="trans_reg_C"/>
    <property type="match status" value="1"/>
</dbReference>
<evidence type="ECO:0000256" key="6">
    <source>
        <dbReference type="PROSITE-ProRule" id="PRU00169"/>
    </source>
</evidence>
<feature type="DNA-binding region" description="OmpR/PhoB-type" evidence="7">
    <location>
        <begin position="128"/>
        <end position="226"/>
    </location>
</feature>
<dbReference type="PROSITE" id="PS51755">
    <property type="entry name" value="OMPR_PHOB"/>
    <property type="match status" value="1"/>
</dbReference>
<dbReference type="STRING" id="282197.SAMN04488517_11529"/>
<accession>A0A0M6XL26</accession>
<feature type="modified residue" description="4-aspartylphosphate" evidence="6">
    <location>
        <position position="53"/>
    </location>
</feature>
<organism evidence="10 11">
    <name type="scientific">Jannaschia rubra</name>
    <dbReference type="NCBI Taxonomy" id="282197"/>
    <lineage>
        <taxon>Bacteria</taxon>
        <taxon>Pseudomonadati</taxon>
        <taxon>Pseudomonadota</taxon>
        <taxon>Alphaproteobacteria</taxon>
        <taxon>Rhodobacterales</taxon>
        <taxon>Roseobacteraceae</taxon>
        <taxon>Jannaschia</taxon>
    </lineage>
</organism>
<keyword evidence="2" id="KW-0902">Two-component regulatory system</keyword>
<dbReference type="Pfam" id="PF00072">
    <property type="entry name" value="Response_reg"/>
    <property type="match status" value="1"/>
</dbReference>
<dbReference type="SUPFAM" id="SSF52172">
    <property type="entry name" value="CheY-like"/>
    <property type="match status" value="1"/>
</dbReference>
<dbReference type="GO" id="GO:0000156">
    <property type="term" value="F:phosphorelay response regulator activity"/>
    <property type="evidence" value="ECO:0007669"/>
    <property type="project" value="TreeGrafter"/>
</dbReference>
<evidence type="ECO:0000256" key="4">
    <source>
        <dbReference type="ARBA" id="ARBA00023125"/>
    </source>
</evidence>
<dbReference type="Proteomes" id="UP000048908">
    <property type="component" value="Unassembled WGS sequence"/>
</dbReference>
<dbReference type="AlphaFoldDB" id="A0A0M6XL26"/>
<dbReference type="PANTHER" id="PTHR48111">
    <property type="entry name" value="REGULATOR OF RPOS"/>
    <property type="match status" value="1"/>
</dbReference>
<keyword evidence="1 6" id="KW-0597">Phosphoprotein</keyword>
<feature type="domain" description="OmpR/PhoB-type" evidence="9">
    <location>
        <begin position="128"/>
        <end position="226"/>
    </location>
</feature>
<protein>
    <submittedName>
        <fullName evidence="10">Mycobacterial persistence regulator A</fullName>
    </submittedName>
</protein>
<dbReference type="Pfam" id="PF00486">
    <property type="entry name" value="Trans_reg_C"/>
    <property type="match status" value="1"/>
</dbReference>
<dbReference type="InterPro" id="IPR036388">
    <property type="entry name" value="WH-like_DNA-bd_sf"/>
</dbReference>
<dbReference type="GO" id="GO:0005829">
    <property type="term" value="C:cytosol"/>
    <property type="evidence" value="ECO:0007669"/>
    <property type="project" value="TreeGrafter"/>
</dbReference>
<evidence type="ECO:0000256" key="7">
    <source>
        <dbReference type="PROSITE-ProRule" id="PRU01091"/>
    </source>
</evidence>
<dbReference type="GO" id="GO:0000976">
    <property type="term" value="F:transcription cis-regulatory region binding"/>
    <property type="evidence" value="ECO:0007669"/>
    <property type="project" value="TreeGrafter"/>
</dbReference>
<dbReference type="InterPro" id="IPR011006">
    <property type="entry name" value="CheY-like_superfamily"/>
</dbReference>
<evidence type="ECO:0000256" key="1">
    <source>
        <dbReference type="ARBA" id="ARBA00022553"/>
    </source>
</evidence>
<gene>
    <name evidence="10" type="primary">mprA</name>
    <name evidence="10" type="ORF">JAN5088_00649</name>
</gene>
<evidence type="ECO:0000313" key="11">
    <source>
        <dbReference type="Proteomes" id="UP000048908"/>
    </source>
</evidence>
<sequence length="235" mass="25867">MAARLLIVEDDAEIADFLATGLGAEGYDVTVRPDGRDLPALVRDGDFALVILDRMLPDAEGAELCRRLREAGEDVMILMLTARDALGDKLEGLRAGADDYMTKPFAFEELLARLEVLLRRTGSGVSVPDAVTVGDIRLDRSLKTAQRAGQELELTATEFALLDYFVENAGRVVSRMEILRQVWGYDFDPHTNIVEVYIAYLRRKLDRAGPAGTIQTVRGFGYLLADDRSSSDAAL</sequence>
<evidence type="ECO:0000313" key="10">
    <source>
        <dbReference type="EMBL" id="CTQ31890.1"/>
    </source>
</evidence>
<dbReference type="OrthoDB" id="9802426at2"/>
<dbReference type="InterPro" id="IPR016032">
    <property type="entry name" value="Sig_transdc_resp-reg_C-effctor"/>
</dbReference>
<dbReference type="Gene3D" id="1.10.10.10">
    <property type="entry name" value="Winged helix-like DNA-binding domain superfamily/Winged helix DNA-binding domain"/>
    <property type="match status" value="1"/>
</dbReference>
<keyword evidence="5" id="KW-0804">Transcription</keyword>
<evidence type="ECO:0000256" key="5">
    <source>
        <dbReference type="ARBA" id="ARBA00023163"/>
    </source>
</evidence>
<dbReference type="Gene3D" id="3.40.50.2300">
    <property type="match status" value="1"/>
</dbReference>
<keyword evidence="3" id="KW-0805">Transcription regulation</keyword>
<evidence type="ECO:0000259" key="8">
    <source>
        <dbReference type="PROSITE" id="PS50110"/>
    </source>
</evidence>
<dbReference type="SMART" id="SM00862">
    <property type="entry name" value="Trans_reg_C"/>
    <property type="match status" value="1"/>
</dbReference>
<dbReference type="PROSITE" id="PS50110">
    <property type="entry name" value="RESPONSE_REGULATORY"/>
    <property type="match status" value="1"/>
</dbReference>
<name>A0A0M6XL26_9RHOB</name>
<dbReference type="PANTHER" id="PTHR48111:SF22">
    <property type="entry name" value="REGULATOR OF RPOS"/>
    <property type="match status" value="1"/>
</dbReference>
<keyword evidence="4 7" id="KW-0238">DNA-binding</keyword>
<proteinExistence type="predicted"/>
<dbReference type="FunFam" id="1.10.10.10:FF:000005">
    <property type="entry name" value="Two-component system response regulator"/>
    <property type="match status" value="1"/>
</dbReference>
<keyword evidence="11" id="KW-1185">Reference proteome</keyword>
<dbReference type="EMBL" id="CXPG01000012">
    <property type="protein sequence ID" value="CTQ31890.1"/>
    <property type="molecule type" value="Genomic_DNA"/>
</dbReference>
<evidence type="ECO:0000256" key="2">
    <source>
        <dbReference type="ARBA" id="ARBA00023012"/>
    </source>
</evidence>
<feature type="domain" description="Response regulatory" evidence="8">
    <location>
        <begin position="4"/>
        <end position="118"/>
    </location>
</feature>
<dbReference type="Gene3D" id="6.10.250.690">
    <property type="match status" value="1"/>
</dbReference>
<evidence type="ECO:0000256" key="3">
    <source>
        <dbReference type="ARBA" id="ARBA00023015"/>
    </source>
</evidence>
<dbReference type="SMART" id="SM00448">
    <property type="entry name" value="REC"/>
    <property type="match status" value="1"/>
</dbReference>
<dbReference type="GO" id="GO:0006355">
    <property type="term" value="P:regulation of DNA-templated transcription"/>
    <property type="evidence" value="ECO:0007669"/>
    <property type="project" value="InterPro"/>
</dbReference>
<dbReference type="SUPFAM" id="SSF46894">
    <property type="entry name" value="C-terminal effector domain of the bipartite response regulators"/>
    <property type="match status" value="1"/>
</dbReference>
<evidence type="ECO:0000259" key="9">
    <source>
        <dbReference type="PROSITE" id="PS51755"/>
    </source>
</evidence>
<dbReference type="RefSeq" id="WP_055681365.1">
    <property type="nucleotide sequence ID" value="NZ_CXPG01000012.1"/>
</dbReference>
<dbReference type="InterPro" id="IPR001867">
    <property type="entry name" value="OmpR/PhoB-type_DNA-bd"/>
</dbReference>
<dbReference type="InterPro" id="IPR001789">
    <property type="entry name" value="Sig_transdc_resp-reg_receiver"/>
</dbReference>